<keyword evidence="4" id="KW-0479">Metal-binding</keyword>
<dbReference type="Pfam" id="PF12833">
    <property type="entry name" value="HTH_18"/>
    <property type="match status" value="1"/>
</dbReference>
<evidence type="ECO:0000256" key="6">
    <source>
        <dbReference type="ARBA" id="ARBA00022833"/>
    </source>
</evidence>
<keyword evidence="6" id="KW-0862">Zinc</keyword>
<dbReference type="InterPro" id="IPR004026">
    <property type="entry name" value="Ada_DNA_repair_Zn-bd"/>
</dbReference>
<sequence>MKHTQQDDALNLQHPIPAEYWDAIIQNNSSYDGTFFYAVQTTGIFCRPSCRSRPPKYDNVLIFRDAEQALAHKFRPCKRCKPTGERVPDQEWIYGITEYIENHYTEPLTLNALASVSHGSPYHLHRVFKRITGQTPVQYIQAKRINKAQKLLKSTHLTVTQIGRQVGIANPAYFISVFRKYTGCTPAHYRERHDEA</sequence>
<dbReference type="InterPro" id="IPR018060">
    <property type="entry name" value="HTH_AraC"/>
</dbReference>
<dbReference type="GO" id="GO:0043565">
    <property type="term" value="F:sequence-specific DNA binding"/>
    <property type="evidence" value="ECO:0007669"/>
    <property type="project" value="InterPro"/>
</dbReference>
<evidence type="ECO:0000256" key="10">
    <source>
        <dbReference type="ARBA" id="ARBA00023163"/>
    </source>
</evidence>
<dbReference type="PANTHER" id="PTHR43280">
    <property type="entry name" value="ARAC-FAMILY TRANSCRIPTIONAL REGULATOR"/>
    <property type="match status" value="1"/>
</dbReference>
<dbReference type="SMART" id="SM00342">
    <property type="entry name" value="HTH_ARAC"/>
    <property type="match status" value="1"/>
</dbReference>
<evidence type="ECO:0000256" key="3">
    <source>
        <dbReference type="ARBA" id="ARBA00022679"/>
    </source>
</evidence>
<dbReference type="Gene3D" id="3.40.10.10">
    <property type="entry name" value="DNA Methylphosphotriester Repair Domain"/>
    <property type="match status" value="1"/>
</dbReference>
<dbReference type="Gene3D" id="1.10.10.60">
    <property type="entry name" value="Homeodomain-like"/>
    <property type="match status" value="2"/>
</dbReference>
<evidence type="ECO:0000256" key="4">
    <source>
        <dbReference type="ARBA" id="ARBA00022723"/>
    </source>
</evidence>
<evidence type="ECO:0000256" key="7">
    <source>
        <dbReference type="ARBA" id="ARBA00023015"/>
    </source>
</evidence>
<evidence type="ECO:0000256" key="11">
    <source>
        <dbReference type="ARBA" id="ARBA00023204"/>
    </source>
</evidence>
<dbReference type="GO" id="GO:0032259">
    <property type="term" value="P:methylation"/>
    <property type="evidence" value="ECO:0007669"/>
    <property type="project" value="UniProtKB-KW"/>
</dbReference>
<dbReference type="SUPFAM" id="SSF57884">
    <property type="entry name" value="Ada DNA repair protein, N-terminal domain (N-Ada 10)"/>
    <property type="match status" value="1"/>
</dbReference>
<dbReference type="GO" id="GO:0006281">
    <property type="term" value="P:DNA repair"/>
    <property type="evidence" value="ECO:0007669"/>
    <property type="project" value="UniProtKB-KW"/>
</dbReference>
<protein>
    <submittedName>
        <fullName evidence="13">Bifunctional transcriptional activator/DNA repair enzyme AdaA</fullName>
    </submittedName>
</protein>
<dbReference type="PANTHER" id="PTHR43280:SF28">
    <property type="entry name" value="HTH-TYPE TRANSCRIPTIONAL ACTIVATOR RHAS"/>
    <property type="match status" value="1"/>
</dbReference>
<dbReference type="SUPFAM" id="SSF46689">
    <property type="entry name" value="Homeodomain-like"/>
    <property type="match status" value="2"/>
</dbReference>
<dbReference type="PROSITE" id="PS00041">
    <property type="entry name" value="HTH_ARAC_FAMILY_1"/>
    <property type="match status" value="1"/>
</dbReference>
<keyword evidence="10" id="KW-0804">Transcription</keyword>
<organism evidence="13">
    <name type="scientific">Paenibacillus sp. AN1007</name>
    <dbReference type="NCBI Taxonomy" id="3151385"/>
    <lineage>
        <taxon>Bacteria</taxon>
        <taxon>Bacillati</taxon>
        <taxon>Bacillota</taxon>
        <taxon>Bacilli</taxon>
        <taxon>Bacillales</taxon>
        <taxon>Paenibacillaceae</taxon>
        <taxon>Paenibacillus</taxon>
    </lineage>
</organism>
<dbReference type="Pfam" id="PF02805">
    <property type="entry name" value="Ada_Zn_binding"/>
    <property type="match status" value="1"/>
</dbReference>
<dbReference type="InterPro" id="IPR018062">
    <property type="entry name" value="HTH_AraC-typ_CS"/>
</dbReference>
<comment type="cofactor">
    <cofactor evidence="1">
        <name>Zn(2+)</name>
        <dbReference type="ChEBI" id="CHEBI:29105"/>
    </cofactor>
</comment>
<feature type="domain" description="HTH araC/xylS-type" evidence="12">
    <location>
        <begin position="94"/>
        <end position="192"/>
    </location>
</feature>
<evidence type="ECO:0000256" key="1">
    <source>
        <dbReference type="ARBA" id="ARBA00001947"/>
    </source>
</evidence>
<dbReference type="InterPro" id="IPR016220">
    <property type="entry name" value="Me-P-triester_DNA_alkyl-Trfase"/>
</dbReference>
<proteinExistence type="predicted"/>
<evidence type="ECO:0000256" key="9">
    <source>
        <dbReference type="ARBA" id="ARBA00023159"/>
    </source>
</evidence>
<name>A0AAU8NHN0_9BACL</name>
<reference evidence="13" key="1">
    <citation type="submission" date="2024-05" db="EMBL/GenBank/DDBJ databases">
        <title>Draft genome assemblies of 36 bacteria isolated from hibernating arctic ground squirrels.</title>
        <authorList>
            <person name="McKee H."/>
            <person name="Mullen L."/>
            <person name="Drown D.M."/>
            <person name="Duddleston K.N."/>
        </authorList>
    </citation>
    <scope>NUCLEOTIDE SEQUENCE</scope>
    <source>
        <strain evidence="13">AN1007</strain>
    </source>
</reference>
<dbReference type="InterPro" id="IPR035451">
    <property type="entry name" value="Ada-like_dom_sf"/>
</dbReference>
<accession>A0AAU8NHN0</accession>
<dbReference type="GO" id="GO:0008270">
    <property type="term" value="F:zinc ion binding"/>
    <property type="evidence" value="ECO:0007669"/>
    <property type="project" value="InterPro"/>
</dbReference>
<keyword evidence="5" id="KW-0227">DNA damage</keyword>
<evidence type="ECO:0000259" key="12">
    <source>
        <dbReference type="PROSITE" id="PS01124"/>
    </source>
</evidence>
<keyword evidence="7" id="KW-0805">Transcription regulation</keyword>
<dbReference type="AlphaFoldDB" id="A0AAU8NHN0"/>
<keyword evidence="2" id="KW-0489">Methyltransferase</keyword>
<dbReference type="GO" id="GO:0003700">
    <property type="term" value="F:DNA-binding transcription factor activity"/>
    <property type="evidence" value="ECO:0007669"/>
    <property type="project" value="InterPro"/>
</dbReference>
<dbReference type="InterPro" id="IPR009057">
    <property type="entry name" value="Homeodomain-like_sf"/>
</dbReference>
<dbReference type="InterPro" id="IPR020449">
    <property type="entry name" value="Tscrpt_reg_AraC-type_HTH"/>
</dbReference>
<evidence type="ECO:0000256" key="8">
    <source>
        <dbReference type="ARBA" id="ARBA00023125"/>
    </source>
</evidence>
<keyword evidence="8" id="KW-0238">DNA-binding</keyword>
<dbReference type="RefSeq" id="WP_342551331.1">
    <property type="nucleotide sequence ID" value="NZ_CP159992.1"/>
</dbReference>
<dbReference type="EMBL" id="CP159992">
    <property type="protein sequence ID" value="XCP97034.1"/>
    <property type="molecule type" value="Genomic_DNA"/>
</dbReference>
<dbReference type="GO" id="GO:0008168">
    <property type="term" value="F:methyltransferase activity"/>
    <property type="evidence" value="ECO:0007669"/>
    <property type="project" value="UniProtKB-KW"/>
</dbReference>
<evidence type="ECO:0000256" key="2">
    <source>
        <dbReference type="ARBA" id="ARBA00022603"/>
    </source>
</evidence>
<keyword evidence="3" id="KW-0808">Transferase</keyword>
<dbReference type="PRINTS" id="PR00032">
    <property type="entry name" value="HTHARAC"/>
</dbReference>
<dbReference type="PROSITE" id="PS01124">
    <property type="entry name" value="HTH_ARAC_FAMILY_2"/>
    <property type="match status" value="1"/>
</dbReference>
<dbReference type="PIRSF" id="PIRSF000408">
    <property type="entry name" value="Alkyltransferas_AdaA"/>
    <property type="match status" value="1"/>
</dbReference>
<gene>
    <name evidence="13" type="ORF">ABXS70_10165</name>
</gene>
<evidence type="ECO:0000256" key="5">
    <source>
        <dbReference type="ARBA" id="ARBA00022763"/>
    </source>
</evidence>
<keyword evidence="11" id="KW-0234">DNA repair</keyword>
<keyword evidence="9" id="KW-0010">Activator</keyword>
<evidence type="ECO:0000313" key="13">
    <source>
        <dbReference type="EMBL" id="XCP97034.1"/>
    </source>
</evidence>